<dbReference type="SMART" id="SM00320">
    <property type="entry name" value="WD40"/>
    <property type="match status" value="7"/>
</dbReference>
<gene>
    <name evidence="10" type="ORF">CTOB1V02_LOCUS8833</name>
</gene>
<dbReference type="EMBL" id="OB663101">
    <property type="protein sequence ID" value="CAD7230978.1"/>
    <property type="molecule type" value="Genomic_DNA"/>
</dbReference>
<dbReference type="GO" id="GO:0005634">
    <property type="term" value="C:nucleus"/>
    <property type="evidence" value="ECO:0007669"/>
    <property type="project" value="UniProtKB-SubCell"/>
</dbReference>
<protein>
    <recommendedName>
        <fullName evidence="7">Protein HIRA</fullName>
    </recommendedName>
</protein>
<dbReference type="Pfam" id="PF00400">
    <property type="entry name" value="WD40"/>
    <property type="match status" value="3"/>
</dbReference>
<feature type="compositionally biased region" description="Basic and acidic residues" evidence="8">
    <location>
        <begin position="418"/>
        <end position="429"/>
    </location>
</feature>
<keyword evidence="7" id="KW-0804">Transcription</keyword>
<dbReference type="GO" id="GO:0006351">
    <property type="term" value="P:DNA-templated transcription"/>
    <property type="evidence" value="ECO:0007669"/>
    <property type="project" value="InterPro"/>
</dbReference>
<reference evidence="10" key="1">
    <citation type="submission" date="2020-11" db="EMBL/GenBank/DDBJ databases">
        <authorList>
            <person name="Tran Van P."/>
        </authorList>
    </citation>
    <scope>NUCLEOTIDE SEQUENCE</scope>
</reference>
<keyword evidence="7" id="KW-0678">Repressor</keyword>
<sequence length="810" mass="86223">MSPTSIDAPAEEPSVITNIVKPGWVKHGKRRIPIFSIDIHPDLSRFATGGQGDDGGLVLLWAMAAVYSEKNQRNPNVPKLLSRLENHSGCVNCVRWSPSGKALASGGDDKLVMIWRQSKSSFGSSGGGNTGFGGSEAVENWRVVATLRSHSEDVLGLAWSPLENQLASCSVDNTIVVWDATKWNQIITVLKGHSGLVKGVTYDPIGKFLASQGDDKTLRIWRTSDWACTATQTTGSTHVLRLDWSPDGNFIVSAHAMNGQAPVAKIVERNTWNCEKDFVGHRKAVCCVRFCPSLCYSRTGGKVMSLLAMGSRDKSISVWFTTSLRPVLVLEDVFQDSVLDISWSPNGRFLAACSADGSVVFLEFDQKLLGVALTNNDKEKLFKRLYGSVPTLSTTASTNQQAVVEDAALLTLATTDQNSHDKLTPEKPKPMANGSDAVFLSPQKAPLPVETSVPSGPSPAKPQQTITKQIETRTKEGKRRIQPIFIPPDDNNDEAPAPFIPEGAEDISMSSFTLERATSPSPTIEAKRKLEENTTAGPAKEKENHDTPVIKSTEDGGPPCSKKPRALLAGMGPLPDKEVLEKAVEETKVLGSNRVSSTVSSVSEGHLPQSDKPPVPVVMPLPAPQESGATISSTTAKESSSTASSVPPVKKQARLGVDYFPSHPLMTSKSSSKKISSAGTPAAALQATGSVASASVSSVVPTGLPQVSAAVEALGIEVLPKMQFKGSCSVRLAPSPSSQMLPLLIQAQNGAFSCAQTSVSLLRVSKDRSLTVADSSGLSSVEEESSSEVIWEQVFGTDLIGLVASEKVHG</sequence>
<comment type="similarity">
    <text evidence="2 7">Belongs to the WD repeat HIR1 family.</text>
</comment>
<dbReference type="InterPro" id="IPR031120">
    <property type="entry name" value="HIR1-like"/>
</dbReference>
<dbReference type="GO" id="GO:0000785">
    <property type="term" value="C:chromatin"/>
    <property type="evidence" value="ECO:0007669"/>
    <property type="project" value="TreeGrafter"/>
</dbReference>
<dbReference type="PANTHER" id="PTHR13831:SF0">
    <property type="entry name" value="PROTEIN HIRA"/>
    <property type="match status" value="1"/>
</dbReference>
<comment type="subcellular location">
    <subcellularLocation>
        <location evidence="1 7">Nucleus</location>
    </subcellularLocation>
</comment>
<evidence type="ECO:0000256" key="2">
    <source>
        <dbReference type="ARBA" id="ARBA00007306"/>
    </source>
</evidence>
<feature type="compositionally biased region" description="Basic and acidic residues" evidence="8">
    <location>
        <begin position="539"/>
        <end position="554"/>
    </location>
</feature>
<dbReference type="Gene3D" id="2.130.10.10">
    <property type="entry name" value="YVTN repeat-like/Quinoprotein amine dehydrogenase"/>
    <property type="match status" value="2"/>
</dbReference>
<dbReference type="Pfam" id="PF24105">
    <property type="entry name" value="Beta-prop_CAF1B_HIR1"/>
    <property type="match status" value="1"/>
</dbReference>
<name>A0A7R8ZNA4_9CRUS</name>
<evidence type="ECO:0000259" key="9">
    <source>
        <dbReference type="Pfam" id="PF24105"/>
    </source>
</evidence>
<dbReference type="CDD" id="cd00200">
    <property type="entry name" value="WD40"/>
    <property type="match status" value="1"/>
</dbReference>
<evidence type="ECO:0000256" key="8">
    <source>
        <dbReference type="SAM" id="MobiDB-lite"/>
    </source>
</evidence>
<dbReference type="InterPro" id="IPR055410">
    <property type="entry name" value="Beta-prop_CAF1B_HIR1"/>
</dbReference>
<evidence type="ECO:0000256" key="7">
    <source>
        <dbReference type="RuleBase" id="RU364014"/>
    </source>
</evidence>
<feature type="region of interest" description="Disordered" evidence="8">
    <location>
        <begin position="592"/>
        <end position="648"/>
    </location>
</feature>
<dbReference type="InterPro" id="IPR001680">
    <property type="entry name" value="WD40_rpt"/>
</dbReference>
<evidence type="ECO:0000256" key="1">
    <source>
        <dbReference type="ARBA" id="ARBA00004123"/>
    </source>
</evidence>
<evidence type="ECO:0000313" key="10">
    <source>
        <dbReference type="EMBL" id="CAD7230978.1"/>
    </source>
</evidence>
<evidence type="ECO:0000256" key="4">
    <source>
        <dbReference type="ARBA" id="ARBA00022737"/>
    </source>
</evidence>
<keyword evidence="3 7" id="KW-0853">WD repeat</keyword>
<dbReference type="InterPro" id="IPR015943">
    <property type="entry name" value="WD40/YVTN_repeat-like_dom_sf"/>
</dbReference>
<accession>A0A7R8ZNA4</accession>
<dbReference type="OrthoDB" id="1741719at2759"/>
<dbReference type="InterPro" id="IPR036322">
    <property type="entry name" value="WD40_repeat_dom_sf"/>
</dbReference>
<organism evidence="10">
    <name type="scientific">Cyprideis torosa</name>
    <dbReference type="NCBI Taxonomy" id="163714"/>
    <lineage>
        <taxon>Eukaryota</taxon>
        <taxon>Metazoa</taxon>
        <taxon>Ecdysozoa</taxon>
        <taxon>Arthropoda</taxon>
        <taxon>Crustacea</taxon>
        <taxon>Oligostraca</taxon>
        <taxon>Ostracoda</taxon>
        <taxon>Podocopa</taxon>
        <taxon>Podocopida</taxon>
        <taxon>Cytherocopina</taxon>
        <taxon>Cytheroidea</taxon>
        <taxon>Cytherideidae</taxon>
        <taxon>Cyprideis</taxon>
    </lineage>
</organism>
<keyword evidence="5 7" id="KW-0156">Chromatin regulator</keyword>
<evidence type="ECO:0000256" key="6">
    <source>
        <dbReference type="ARBA" id="ARBA00023242"/>
    </source>
</evidence>
<dbReference type="InterPro" id="IPR019015">
    <property type="entry name" value="HIRA_B_motif"/>
</dbReference>
<feature type="compositionally biased region" description="Pro residues" evidence="8">
    <location>
        <begin position="611"/>
        <end position="623"/>
    </location>
</feature>
<comment type="function">
    <text evidence="7">Required for replication-independent chromatin assembly and for the periodic repression of histone gene transcription during the cell cycle.</text>
</comment>
<dbReference type="GO" id="GO:0031491">
    <property type="term" value="F:nucleosome binding"/>
    <property type="evidence" value="ECO:0007669"/>
    <property type="project" value="TreeGrafter"/>
</dbReference>
<dbReference type="PROSITE" id="PS50082">
    <property type="entry name" value="WD_REPEATS_2"/>
    <property type="match status" value="3"/>
</dbReference>
<feature type="domain" description="CAF1B/HIR1 beta-propeller" evidence="9">
    <location>
        <begin position="31"/>
        <end position="229"/>
    </location>
</feature>
<dbReference type="GO" id="GO:0006338">
    <property type="term" value="P:chromatin remodeling"/>
    <property type="evidence" value="ECO:0007669"/>
    <property type="project" value="TreeGrafter"/>
</dbReference>
<feature type="region of interest" description="Disordered" evidence="8">
    <location>
        <begin position="415"/>
        <end position="502"/>
    </location>
</feature>
<evidence type="ECO:0000256" key="3">
    <source>
        <dbReference type="ARBA" id="ARBA00022574"/>
    </source>
</evidence>
<evidence type="ECO:0000256" key="5">
    <source>
        <dbReference type="ARBA" id="ARBA00022853"/>
    </source>
</evidence>
<keyword evidence="4 7" id="KW-0677">Repeat</keyword>
<dbReference type="PROSITE" id="PS50294">
    <property type="entry name" value="WD_REPEATS_REGION"/>
    <property type="match status" value="3"/>
</dbReference>
<dbReference type="Pfam" id="PF09453">
    <property type="entry name" value="HIRA_B"/>
    <property type="match status" value="1"/>
</dbReference>
<dbReference type="GO" id="GO:0000417">
    <property type="term" value="C:HIR complex"/>
    <property type="evidence" value="ECO:0007669"/>
    <property type="project" value="TreeGrafter"/>
</dbReference>
<proteinExistence type="inferred from homology"/>
<feature type="compositionally biased region" description="Low complexity" evidence="8">
    <location>
        <begin position="629"/>
        <end position="645"/>
    </location>
</feature>
<dbReference type="PANTHER" id="PTHR13831">
    <property type="entry name" value="MEMBER OF THE HIR1 FAMILY OF WD-REPEAT PROTEINS"/>
    <property type="match status" value="1"/>
</dbReference>
<keyword evidence="7" id="KW-0805">Transcription regulation</keyword>
<feature type="region of interest" description="Disordered" evidence="8">
    <location>
        <begin position="514"/>
        <end position="574"/>
    </location>
</feature>
<keyword evidence="6 7" id="KW-0539">Nucleus</keyword>
<dbReference type="SUPFAM" id="SSF50978">
    <property type="entry name" value="WD40 repeat-like"/>
    <property type="match status" value="1"/>
</dbReference>
<dbReference type="AlphaFoldDB" id="A0A7R8ZNA4"/>